<dbReference type="InterPro" id="IPR007197">
    <property type="entry name" value="rSAM"/>
</dbReference>
<organism evidence="7 8">
    <name type="scientific">Selenobaculum gibii</name>
    <dbReference type="NCBI Taxonomy" id="3054208"/>
    <lineage>
        <taxon>Bacteria</taxon>
        <taxon>Bacillati</taxon>
        <taxon>Bacillota</taxon>
        <taxon>Negativicutes</taxon>
        <taxon>Selenomonadales</taxon>
        <taxon>Selenomonadaceae</taxon>
        <taxon>Selenobaculum</taxon>
    </lineage>
</organism>
<dbReference type="CDD" id="cd21109">
    <property type="entry name" value="SPASM"/>
    <property type="match status" value="1"/>
</dbReference>
<dbReference type="PANTHER" id="PTHR11228:SF7">
    <property type="entry name" value="PQQA PEPTIDE CYCLASE"/>
    <property type="match status" value="1"/>
</dbReference>
<evidence type="ECO:0000256" key="4">
    <source>
        <dbReference type="ARBA" id="ARBA00023014"/>
    </source>
</evidence>
<keyword evidence="1" id="KW-0949">S-adenosyl-L-methionine</keyword>
<dbReference type="InterPro" id="IPR023885">
    <property type="entry name" value="4Fe4S-binding_SPASM_dom"/>
</dbReference>
<evidence type="ECO:0000259" key="6">
    <source>
        <dbReference type="Pfam" id="PF13186"/>
    </source>
</evidence>
<dbReference type="InterPro" id="IPR013785">
    <property type="entry name" value="Aldolase_TIM"/>
</dbReference>
<dbReference type="InterPro" id="IPR058240">
    <property type="entry name" value="rSAM_sf"/>
</dbReference>
<accession>A0A9Y2EV42</accession>
<sequence length="298" mass="34262">MNNFERKPKDMLTIEVTSMCNVKCVWCFMQTFNKIEKHHMSLNTFKNLIETNKDYIKENFVIAPFFRGEPLLNPDFWNMCKILKENEIDNVGVHSNFSMDIDIQALVETNIPIVVNIGGITKGVHEKVMINSNFEKVVSNLKKVYKANKMVHVKMNCTKYNVHQNKDLIDFVVSLGGTPNCVDEYTTTCPVPSHCTKEELEYYFNNVVSEDVLPFLRFNYSGSGGEMKTKPLIPRCNHLCDAIYYNGNYTICCQDQYGDLVVGNVFKSSIEKIRNSSEYKEAVRCGKNRMHKICGECC</sequence>
<dbReference type="InterPro" id="IPR050377">
    <property type="entry name" value="Radical_SAM_PqqE_MftC-like"/>
</dbReference>
<dbReference type="SFLD" id="SFLDS00029">
    <property type="entry name" value="Radical_SAM"/>
    <property type="match status" value="1"/>
</dbReference>
<dbReference type="SUPFAM" id="SSF102114">
    <property type="entry name" value="Radical SAM enzymes"/>
    <property type="match status" value="1"/>
</dbReference>
<feature type="domain" description="4Fe4S-binding SPASM" evidence="6">
    <location>
        <begin position="242"/>
        <end position="297"/>
    </location>
</feature>
<dbReference type="PANTHER" id="PTHR11228">
    <property type="entry name" value="RADICAL SAM DOMAIN PROTEIN"/>
    <property type="match status" value="1"/>
</dbReference>
<dbReference type="KEGG" id="sgbi:P3F81_10875"/>
<protein>
    <submittedName>
        <fullName evidence="7">Radical SAM protein</fullName>
    </submittedName>
</protein>
<keyword evidence="2" id="KW-0479">Metal-binding</keyword>
<dbReference type="Proteomes" id="UP001243623">
    <property type="component" value="Chromosome"/>
</dbReference>
<proteinExistence type="predicted"/>
<evidence type="ECO:0000259" key="5">
    <source>
        <dbReference type="Pfam" id="PF04055"/>
    </source>
</evidence>
<dbReference type="AlphaFoldDB" id="A0A9Y2EV42"/>
<evidence type="ECO:0000313" key="7">
    <source>
        <dbReference type="EMBL" id="WIW70384.1"/>
    </source>
</evidence>
<dbReference type="Gene3D" id="3.20.20.70">
    <property type="entry name" value="Aldolase class I"/>
    <property type="match status" value="1"/>
</dbReference>
<feature type="domain" description="Radical SAM core" evidence="5">
    <location>
        <begin position="14"/>
        <end position="157"/>
    </location>
</feature>
<reference evidence="7" key="1">
    <citation type="submission" date="2023-03" db="EMBL/GenBank/DDBJ databases">
        <title>Selenobaculum gbiensis gen. nov. sp. nov., a new bacterium isolated from the gut microbiota of IBD patient.</title>
        <authorList>
            <person name="Yeo S."/>
            <person name="Park H."/>
            <person name="Huh C.S."/>
        </authorList>
    </citation>
    <scope>NUCLEOTIDE SEQUENCE</scope>
    <source>
        <strain evidence="7">ICN-92133</strain>
    </source>
</reference>
<evidence type="ECO:0000256" key="3">
    <source>
        <dbReference type="ARBA" id="ARBA00023004"/>
    </source>
</evidence>
<dbReference type="SFLD" id="SFLDG01067">
    <property type="entry name" value="SPASM/twitch_domain_containing"/>
    <property type="match status" value="1"/>
</dbReference>
<dbReference type="Pfam" id="PF04055">
    <property type="entry name" value="Radical_SAM"/>
    <property type="match status" value="1"/>
</dbReference>
<evidence type="ECO:0000313" key="8">
    <source>
        <dbReference type="Proteomes" id="UP001243623"/>
    </source>
</evidence>
<evidence type="ECO:0000256" key="2">
    <source>
        <dbReference type="ARBA" id="ARBA00022723"/>
    </source>
</evidence>
<keyword evidence="8" id="KW-1185">Reference proteome</keyword>
<dbReference type="RefSeq" id="WP_147670163.1">
    <property type="nucleotide sequence ID" value="NZ_CP120678.1"/>
</dbReference>
<evidence type="ECO:0000256" key="1">
    <source>
        <dbReference type="ARBA" id="ARBA00022691"/>
    </source>
</evidence>
<dbReference type="GO" id="GO:0051536">
    <property type="term" value="F:iron-sulfur cluster binding"/>
    <property type="evidence" value="ECO:0007669"/>
    <property type="project" value="UniProtKB-KW"/>
</dbReference>
<keyword evidence="4" id="KW-0411">Iron-sulfur</keyword>
<dbReference type="GO" id="GO:0003824">
    <property type="term" value="F:catalytic activity"/>
    <property type="evidence" value="ECO:0007669"/>
    <property type="project" value="InterPro"/>
</dbReference>
<name>A0A9Y2EV42_9FIRM</name>
<dbReference type="EMBL" id="CP120678">
    <property type="protein sequence ID" value="WIW70384.1"/>
    <property type="molecule type" value="Genomic_DNA"/>
</dbReference>
<dbReference type="GO" id="GO:0046872">
    <property type="term" value="F:metal ion binding"/>
    <property type="evidence" value="ECO:0007669"/>
    <property type="project" value="UniProtKB-KW"/>
</dbReference>
<dbReference type="Pfam" id="PF13186">
    <property type="entry name" value="SPASM"/>
    <property type="match status" value="1"/>
</dbReference>
<gene>
    <name evidence="7" type="ORF">P3F81_10875</name>
</gene>
<keyword evidence="3" id="KW-0408">Iron</keyword>